<dbReference type="SUPFAM" id="SSF50891">
    <property type="entry name" value="Cyclophilin-like"/>
    <property type="match status" value="1"/>
</dbReference>
<proteinExistence type="predicted"/>
<reference evidence="2" key="1">
    <citation type="submission" date="2023-01" db="EMBL/GenBank/DDBJ databases">
        <title>Genome assembly of the deep-sea coral Lophelia pertusa.</title>
        <authorList>
            <person name="Herrera S."/>
            <person name="Cordes E."/>
        </authorList>
    </citation>
    <scope>NUCLEOTIDE SEQUENCE</scope>
    <source>
        <strain evidence="2">USNM1676648</strain>
        <tissue evidence="2">Polyp</tissue>
    </source>
</reference>
<evidence type="ECO:0000259" key="1">
    <source>
        <dbReference type="PROSITE" id="PS50072"/>
    </source>
</evidence>
<dbReference type="OrthoDB" id="408413at2759"/>
<keyword evidence="2" id="KW-0413">Isomerase</keyword>
<evidence type="ECO:0000313" key="3">
    <source>
        <dbReference type="Proteomes" id="UP001163046"/>
    </source>
</evidence>
<evidence type="ECO:0000313" key="2">
    <source>
        <dbReference type="EMBL" id="KAJ7385669.1"/>
    </source>
</evidence>
<dbReference type="AlphaFoldDB" id="A0A9W9ZR83"/>
<dbReference type="Proteomes" id="UP001163046">
    <property type="component" value="Unassembled WGS sequence"/>
</dbReference>
<dbReference type="EMBL" id="MU825879">
    <property type="protein sequence ID" value="KAJ7385669.1"/>
    <property type="molecule type" value="Genomic_DNA"/>
</dbReference>
<name>A0A9W9ZR83_9CNID</name>
<dbReference type="InterPro" id="IPR002130">
    <property type="entry name" value="Cyclophilin-type_PPIase_dom"/>
</dbReference>
<dbReference type="FunFam" id="2.40.100.10:FF:000048">
    <property type="entry name" value="Peptidyl-prolyl cis-trans isomerase"/>
    <property type="match status" value="1"/>
</dbReference>
<dbReference type="Gene3D" id="2.40.100.10">
    <property type="entry name" value="Cyclophilin-like"/>
    <property type="match status" value="1"/>
</dbReference>
<dbReference type="PROSITE" id="PS50072">
    <property type="entry name" value="CSA_PPIASE_2"/>
    <property type="match status" value="1"/>
</dbReference>
<comment type="caution">
    <text evidence="2">The sequence shown here is derived from an EMBL/GenBank/DDBJ whole genome shotgun (WGS) entry which is preliminary data.</text>
</comment>
<protein>
    <submittedName>
        <fullName evidence="2">Inactive peptidyl-prolyl cis-trans isomerase-like 6</fullName>
        <ecNumber evidence="2">5.2.1.8</ecNumber>
    </submittedName>
</protein>
<organism evidence="2 3">
    <name type="scientific">Desmophyllum pertusum</name>
    <dbReference type="NCBI Taxonomy" id="174260"/>
    <lineage>
        <taxon>Eukaryota</taxon>
        <taxon>Metazoa</taxon>
        <taxon>Cnidaria</taxon>
        <taxon>Anthozoa</taxon>
        <taxon>Hexacorallia</taxon>
        <taxon>Scleractinia</taxon>
        <taxon>Caryophylliina</taxon>
        <taxon>Caryophylliidae</taxon>
        <taxon>Desmophyllum</taxon>
    </lineage>
</organism>
<dbReference type="EC" id="5.2.1.8" evidence="2"/>
<sequence length="317" mass="36123">MTTQAPGIFGKTSKMAERHTITVVGLLKDVEFHMIKGCAEQLSQKDPVFTEPCVLGLLECDWDAFVRDKKKEMRKEVWGFQENVIVFLDEELIGGHEDFLKWAMDNHEYKDFRPLPLWHAMAKEAYKNYLLATKHQFVYMDIAVGHNKIGRLLIELFSERLPKTCNNFRELCLGSQTEDARHDPPLKLCYKNSIFHRIVPNGWIQGGDIEGGKGTGGESIYGPVFEDEDFSVPHGKRGIVGMANRGRHTNSSQFFITLQPAPWMDTKYVAFGQVIEGARVLDELEKQDTFNERPKSSCVIVDCGLFDVEGLWDTSRS</sequence>
<dbReference type="GO" id="GO:0003755">
    <property type="term" value="F:peptidyl-prolyl cis-trans isomerase activity"/>
    <property type="evidence" value="ECO:0007669"/>
    <property type="project" value="UniProtKB-EC"/>
</dbReference>
<accession>A0A9W9ZR83</accession>
<dbReference type="PRINTS" id="PR00153">
    <property type="entry name" value="CSAPPISMRASE"/>
</dbReference>
<dbReference type="InterPro" id="IPR029000">
    <property type="entry name" value="Cyclophilin-like_dom_sf"/>
</dbReference>
<gene>
    <name evidence="2" type="primary">PPIL6</name>
    <name evidence="2" type="ORF">OS493_013695</name>
</gene>
<feature type="domain" description="PPIase cyclophilin-type" evidence="1">
    <location>
        <begin position="139"/>
        <end position="305"/>
    </location>
</feature>
<dbReference type="PANTHER" id="PTHR11071">
    <property type="entry name" value="PEPTIDYL-PROLYL CIS-TRANS ISOMERASE"/>
    <property type="match status" value="1"/>
</dbReference>
<dbReference type="PANTHER" id="PTHR11071:SF561">
    <property type="entry name" value="PEPTIDYL-PROLYL CIS-TRANS ISOMERASE D-RELATED"/>
    <property type="match status" value="1"/>
</dbReference>
<dbReference type="GO" id="GO:0005737">
    <property type="term" value="C:cytoplasm"/>
    <property type="evidence" value="ECO:0007669"/>
    <property type="project" value="TreeGrafter"/>
</dbReference>
<dbReference type="Pfam" id="PF00160">
    <property type="entry name" value="Pro_isomerase"/>
    <property type="match status" value="1"/>
</dbReference>
<keyword evidence="3" id="KW-1185">Reference proteome</keyword>